<dbReference type="GO" id="GO:0004523">
    <property type="term" value="F:RNA-DNA hybrid ribonuclease activity"/>
    <property type="evidence" value="ECO:0007669"/>
    <property type="project" value="InterPro"/>
</dbReference>
<dbReference type="AlphaFoldDB" id="A0A060RE46"/>
<feature type="domain" description="RNase H type-1" evidence="1">
    <location>
        <begin position="2"/>
        <end position="131"/>
    </location>
</feature>
<dbReference type="InterPro" id="IPR012337">
    <property type="entry name" value="RNaseH-like_sf"/>
</dbReference>
<dbReference type="InterPro" id="IPR036397">
    <property type="entry name" value="RNaseH_sf"/>
</dbReference>
<protein>
    <submittedName>
        <fullName evidence="2">Ribonuclease HI-related protein 3</fullName>
    </submittedName>
</protein>
<dbReference type="PROSITE" id="PS50879">
    <property type="entry name" value="RNASE_H_1"/>
    <property type="match status" value="1"/>
</dbReference>
<dbReference type="EMBL" id="HG934468">
    <property type="protein sequence ID" value="CDN32349.1"/>
    <property type="molecule type" value="Genomic_DNA"/>
</dbReference>
<gene>
    <name evidence="2" type="ORF">BN938_2277</name>
</gene>
<dbReference type="SUPFAM" id="SSF53098">
    <property type="entry name" value="Ribonuclease H-like"/>
    <property type="match status" value="1"/>
</dbReference>
<dbReference type="STRING" id="1433126.BN938_2277"/>
<dbReference type="GO" id="GO:0003676">
    <property type="term" value="F:nucleic acid binding"/>
    <property type="evidence" value="ECO:0007669"/>
    <property type="project" value="InterPro"/>
</dbReference>
<keyword evidence="3" id="KW-1185">Reference proteome</keyword>
<dbReference type="OrthoDB" id="9811552at2"/>
<evidence type="ECO:0000313" key="2">
    <source>
        <dbReference type="EMBL" id="CDN32349.1"/>
    </source>
</evidence>
<evidence type="ECO:0000259" key="1">
    <source>
        <dbReference type="PROSITE" id="PS50879"/>
    </source>
</evidence>
<dbReference type="eggNOG" id="COG0328">
    <property type="taxonomic scope" value="Bacteria"/>
</dbReference>
<dbReference type="Gene3D" id="3.30.420.10">
    <property type="entry name" value="Ribonuclease H-like superfamily/Ribonuclease H"/>
    <property type="match status" value="1"/>
</dbReference>
<dbReference type="PATRIC" id="fig|1433126.3.peg.2250"/>
<evidence type="ECO:0000313" key="3">
    <source>
        <dbReference type="Proteomes" id="UP000027616"/>
    </source>
</evidence>
<proteinExistence type="predicted"/>
<reference evidence="2 3" key="1">
    <citation type="journal article" date="2015" name="Genome Announc.">
        <title>Complete Genome Sequence of the Novel Leech Symbiont Mucinivorans hirudinis M3T.</title>
        <authorList>
            <person name="Nelson M.C."/>
            <person name="Bomar L."/>
            <person name="Graf J."/>
        </authorList>
    </citation>
    <scope>NUCLEOTIDE SEQUENCE [LARGE SCALE GENOMIC DNA]</scope>
    <source>
        <strain evidence="3">M3</strain>
    </source>
</reference>
<accession>A0A060RE46</accession>
<dbReference type="Proteomes" id="UP000027616">
    <property type="component" value="Chromosome I"/>
</dbReference>
<sequence>MCRPTHGIATDGAHSTKNRLTRYRAVDISTGEELFSVSLGLQTINIGEFLGVVEAVKYIIANGYSPRTIYTDSTTAIAWFKAKRTASKKRNPALQKAEVFLKAFAAEVETIEVLHWDNREWGEIPADYGEK</sequence>
<dbReference type="HOGENOM" id="CLU_080985_2_0_10"/>
<name>A0A060RE46_9BACT</name>
<dbReference type="KEGG" id="rbc:BN938_2277"/>
<dbReference type="InterPro" id="IPR002156">
    <property type="entry name" value="RNaseH_domain"/>
</dbReference>
<organism evidence="2 3">
    <name type="scientific">Mucinivorans hirudinis</name>
    <dbReference type="NCBI Taxonomy" id="1433126"/>
    <lineage>
        <taxon>Bacteria</taxon>
        <taxon>Pseudomonadati</taxon>
        <taxon>Bacteroidota</taxon>
        <taxon>Bacteroidia</taxon>
        <taxon>Bacteroidales</taxon>
        <taxon>Rikenellaceae</taxon>
        <taxon>Mucinivorans</taxon>
    </lineage>
</organism>